<dbReference type="STRING" id="37001.A0A1A9WQG0"/>
<dbReference type="PANTHER" id="PTHR12131:SF7">
    <property type="entry name" value="EXOSOME RNA HELICASE MTR4"/>
    <property type="match status" value="1"/>
</dbReference>
<dbReference type="Proteomes" id="UP000091820">
    <property type="component" value="Unassembled WGS sequence"/>
</dbReference>
<dbReference type="AlphaFoldDB" id="A0A1A9WQG0"/>
<dbReference type="VEuPathDB" id="VectorBase:GBRI028189"/>
<accession>A0A1A9WQG0</accession>
<dbReference type="EnsemblMetazoa" id="GBRI028189-RA">
    <property type="protein sequence ID" value="GBRI028189-PA"/>
    <property type="gene ID" value="GBRI028189"/>
</dbReference>
<evidence type="ECO:0000313" key="5">
    <source>
        <dbReference type="EnsemblMetazoa" id="GBRI028189-PA"/>
    </source>
</evidence>
<organism evidence="5 6">
    <name type="scientific">Glossina brevipalpis</name>
    <dbReference type="NCBI Taxonomy" id="37001"/>
    <lineage>
        <taxon>Eukaryota</taxon>
        <taxon>Metazoa</taxon>
        <taxon>Ecdysozoa</taxon>
        <taxon>Arthropoda</taxon>
        <taxon>Hexapoda</taxon>
        <taxon>Insecta</taxon>
        <taxon>Pterygota</taxon>
        <taxon>Neoptera</taxon>
        <taxon>Endopterygota</taxon>
        <taxon>Diptera</taxon>
        <taxon>Brachycera</taxon>
        <taxon>Muscomorpha</taxon>
        <taxon>Hippoboscoidea</taxon>
        <taxon>Glossinidae</taxon>
        <taxon>Glossina</taxon>
    </lineage>
</organism>
<dbReference type="GO" id="GO:0016787">
    <property type="term" value="F:hydrolase activity"/>
    <property type="evidence" value="ECO:0007669"/>
    <property type="project" value="UniProtKB-KW"/>
</dbReference>
<reference evidence="6" key="1">
    <citation type="submission" date="2014-03" db="EMBL/GenBank/DDBJ databases">
        <authorList>
            <person name="Aksoy S."/>
            <person name="Warren W."/>
            <person name="Wilson R.K."/>
        </authorList>
    </citation>
    <scope>NUCLEOTIDE SEQUENCE [LARGE SCALE GENOMIC DNA]</scope>
    <source>
        <strain evidence="6">IAEA</strain>
    </source>
</reference>
<proteinExistence type="predicted"/>
<dbReference type="GO" id="GO:0005634">
    <property type="term" value="C:nucleus"/>
    <property type="evidence" value="ECO:0007669"/>
    <property type="project" value="TreeGrafter"/>
</dbReference>
<keyword evidence="2" id="KW-0378">Hydrolase</keyword>
<evidence type="ECO:0000256" key="2">
    <source>
        <dbReference type="ARBA" id="ARBA00022801"/>
    </source>
</evidence>
<protein>
    <submittedName>
        <fullName evidence="5">Uncharacterized protein</fullName>
    </submittedName>
</protein>
<keyword evidence="4" id="KW-0067">ATP-binding</keyword>
<evidence type="ECO:0000256" key="3">
    <source>
        <dbReference type="ARBA" id="ARBA00022806"/>
    </source>
</evidence>
<evidence type="ECO:0000256" key="4">
    <source>
        <dbReference type="ARBA" id="ARBA00022840"/>
    </source>
</evidence>
<dbReference type="InterPro" id="IPR050699">
    <property type="entry name" value="RNA-DNA_Helicase"/>
</dbReference>
<keyword evidence="1" id="KW-0547">Nucleotide-binding</keyword>
<sequence length="129" mass="14836">MERNFTPVITFSFSKKYCEFYANQMAELYFNTGDEENLVDEVFNTALNVLSDEDRQLPQFENMLFLLRRGSGIHHGGFLPILKEITESLFGEGLIKALFAKETFAMGLNMSARTVLFTAPRKFNGKDFR</sequence>
<dbReference type="PANTHER" id="PTHR12131">
    <property type="entry name" value="ATP-DEPENDENT RNA AND DNA HELICASE"/>
    <property type="match status" value="1"/>
</dbReference>
<reference evidence="5" key="2">
    <citation type="submission" date="2020-05" db="UniProtKB">
        <authorList>
            <consortium name="EnsemblMetazoa"/>
        </authorList>
    </citation>
    <scope>IDENTIFICATION</scope>
    <source>
        <strain evidence="5">IAEA</strain>
    </source>
</reference>
<dbReference type="GO" id="GO:0005524">
    <property type="term" value="F:ATP binding"/>
    <property type="evidence" value="ECO:0007669"/>
    <property type="project" value="UniProtKB-KW"/>
</dbReference>
<dbReference type="Gene3D" id="3.40.50.300">
    <property type="entry name" value="P-loop containing nucleotide triphosphate hydrolases"/>
    <property type="match status" value="1"/>
</dbReference>
<name>A0A1A9WQG0_9MUSC</name>
<keyword evidence="6" id="KW-1185">Reference proteome</keyword>
<dbReference type="GO" id="GO:0000460">
    <property type="term" value="P:maturation of 5.8S rRNA"/>
    <property type="evidence" value="ECO:0007669"/>
    <property type="project" value="TreeGrafter"/>
</dbReference>
<keyword evidence="3" id="KW-0347">Helicase</keyword>
<dbReference type="GO" id="GO:0004386">
    <property type="term" value="F:helicase activity"/>
    <property type="evidence" value="ECO:0007669"/>
    <property type="project" value="UniProtKB-KW"/>
</dbReference>
<evidence type="ECO:0000313" key="6">
    <source>
        <dbReference type="Proteomes" id="UP000091820"/>
    </source>
</evidence>
<dbReference type="InterPro" id="IPR027417">
    <property type="entry name" value="P-loop_NTPase"/>
</dbReference>
<dbReference type="SUPFAM" id="SSF52540">
    <property type="entry name" value="P-loop containing nucleoside triphosphate hydrolases"/>
    <property type="match status" value="1"/>
</dbReference>
<evidence type="ECO:0000256" key="1">
    <source>
        <dbReference type="ARBA" id="ARBA00022741"/>
    </source>
</evidence>